<dbReference type="AlphaFoldDB" id="X0U6M1"/>
<accession>X0U6M1</accession>
<name>X0U6M1_9ZZZZ</name>
<feature type="non-terminal residue" evidence="1">
    <location>
        <position position="38"/>
    </location>
</feature>
<reference evidence="1" key="1">
    <citation type="journal article" date="2014" name="Front. Microbiol.">
        <title>High frequency of phylogenetically diverse reductive dehalogenase-homologous genes in deep subseafloor sedimentary metagenomes.</title>
        <authorList>
            <person name="Kawai M."/>
            <person name="Futagami T."/>
            <person name="Toyoda A."/>
            <person name="Takaki Y."/>
            <person name="Nishi S."/>
            <person name="Hori S."/>
            <person name="Arai W."/>
            <person name="Tsubouchi T."/>
            <person name="Morono Y."/>
            <person name="Uchiyama I."/>
            <person name="Ito T."/>
            <person name="Fujiyama A."/>
            <person name="Inagaki F."/>
            <person name="Takami H."/>
        </authorList>
    </citation>
    <scope>NUCLEOTIDE SEQUENCE</scope>
    <source>
        <strain evidence="1">Expedition CK06-06</strain>
    </source>
</reference>
<sequence>MLAVISIMLVLMTVTFGVFRTFAERTGPDAALARIQAV</sequence>
<dbReference type="EMBL" id="BARS01022553">
    <property type="protein sequence ID" value="GAG01439.1"/>
    <property type="molecule type" value="Genomic_DNA"/>
</dbReference>
<proteinExistence type="predicted"/>
<comment type="caution">
    <text evidence="1">The sequence shown here is derived from an EMBL/GenBank/DDBJ whole genome shotgun (WGS) entry which is preliminary data.</text>
</comment>
<protein>
    <submittedName>
        <fullName evidence="1">Uncharacterized protein</fullName>
    </submittedName>
</protein>
<gene>
    <name evidence="1" type="ORF">S01H1_36045</name>
</gene>
<organism evidence="1">
    <name type="scientific">marine sediment metagenome</name>
    <dbReference type="NCBI Taxonomy" id="412755"/>
    <lineage>
        <taxon>unclassified sequences</taxon>
        <taxon>metagenomes</taxon>
        <taxon>ecological metagenomes</taxon>
    </lineage>
</organism>
<evidence type="ECO:0000313" key="1">
    <source>
        <dbReference type="EMBL" id="GAG01439.1"/>
    </source>
</evidence>